<organism evidence="1 2">
    <name type="scientific">Clostridium aromativorans</name>
    <dbReference type="NCBI Taxonomy" id="2836848"/>
    <lineage>
        <taxon>Bacteria</taxon>
        <taxon>Bacillati</taxon>
        <taxon>Bacillota</taxon>
        <taxon>Clostridia</taxon>
        <taxon>Eubacteriales</taxon>
        <taxon>Clostridiaceae</taxon>
        <taxon>Clostridium</taxon>
    </lineage>
</organism>
<sequence>MGSSQIVDAIEDKFKKNHLYFSPIKGFDVMAAMEDASVGANATKISSQFLAYGIYGDFGVQKVNTTFVLKRLDKGGDHKFQYKYLYRPRNKEIINLESSMRKKMQINDSKDGFYWCRCEHFGVENVQTKAGLRNCTSRKYYDLFLDYVVNFYGNTLSLEEWNSIKKYIGTVEFDPQSLQEDNDIRKVFNQYFTGNLLNSIIPNDYVKKHIKNYII</sequence>
<reference evidence="1" key="1">
    <citation type="submission" date="2021-11" db="EMBL/GenBank/DDBJ databases">
        <authorList>
            <person name="Qingchun L."/>
            <person name="Dong Z."/>
            <person name="Zongwei Q."/>
            <person name="Jia Z."/>
            <person name="Duotao L."/>
        </authorList>
    </citation>
    <scope>NUCLEOTIDE SEQUENCE</scope>
    <source>
        <strain evidence="1">WLY-B-L2</strain>
    </source>
</reference>
<dbReference type="RefSeq" id="WP_150358432.1">
    <property type="nucleotide sequence ID" value="NZ_JAJJPB010000007.1"/>
</dbReference>
<evidence type="ECO:0000313" key="1">
    <source>
        <dbReference type="EMBL" id="MCC9294726.1"/>
    </source>
</evidence>
<gene>
    <name evidence="1" type="ORF">LN736_07635</name>
</gene>
<comment type="caution">
    <text evidence="1">The sequence shown here is derived from an EMBL/GenBank/DDBJ whole genome shotgun (WGS) entry which is preliminary data.</text>
</comment>
<protein>
    <submittedName>
        <fullName evidence="1">Uncharacterized protein</fullName>
    </submittedName>
</protein>
<accession>A0ABS8N4I8</accession>
<proteinExistence type="predicted"/>
<dbReference type="EMBL" id="JAJJPB010000007">
    <property type="protein sequence ID" value="MCC9294726.1"/>
    <property type="molecule type" value="Genomic_DNA"/>
</dbReference>
<dbReference type="Proteomes" id="UP001165422">
    <property type="component" value="Unassembled WGS sequence"/>
</dbReference>
<name>A0ABS8N4I8_9CLOT</name>
<keyword evidence="2" id="KW-1185">Reference proteome</keyword>
<evidence type="ECO:0000313" key="2">
    <source>
        <dbReference type="Proteomes" id="UP001165422"/>
    </source>
</evidence>